<evidence type="ECO:0000256" key="1">
    <source>
        <dbReference type="ARBA" id="ARBA00006484"/>
    </source>
</evidence>
<accession>A0A5J4X2G4</accession>
<evidence type="ECO:0000313" key="3">
    <source>
        <dbReference type="EMBL" id="KAA6401527.1"/>
    </source>
</evidence>
<evidence type="ECO:0000256" key="2">
    <source>
        <dbReference type="ARBA" id="ARBA00023002"/>
    </source>
</evidence>
<dbReference type="OrthoDB" id="47007at2759"/>
<organism evidence="3 4">
    <name type="scientific">Streblomastix strix</name>
    <dbReference type="NCBI Taxonomy" id="222440"/>
    <lineage>
        <taxon>Eukaryota</taxon>
        <taxon>Metamonada</taxon>
        <taxon>Preaxostyla</taxon>
        <taxon>Oxymonadida</taxon>
        <taxon>Streblomastigidae</taxon>
        <taxon>Streblomastix</taxon>
    </lineage>
</organism>
<dbReference type="AlphaFoldDB" id="A0A5J4X2G4"/>
<dbReference type="Gene3D" id="3.40.50.720">
    <property type="entry name" value="NAD(P)-binding Rossmann-like Domain"/>
    <property type="match status" value="1"/>
</dbReference>
<dbReference type="InterPro" id="IPR036291">
    <property type="entry name" value="NAD(P)-bd_dom_sf"/>
</dbReference>
<dbReference type="GO" id="GO:0016491">
    <property type="term" value="F:oxidoreductase activity"/>
    <property type="evidence" value="ECO:0007669"/>
    <property type="project" value="UniProtKB-KW"/>
</dbReference>
<dbReference type="Pfam" id="PF00106">
    <property type="entry name" value="adh_short"/>
    <property type="match status" value="1"/>
</dbReference>
<keyword evidence="2" id="KW-0560">Oxidoreductase</keyword>
<gene>
    <name evidence="3" type="ORF">EZS28_002951</name>
</gene>
<dbReference type="PANTHER" id="PTHR42901">
    <property type="entry name" value="ALCOHOL DEHYDROGENASE"/>
    <property type="match status" value="1"/>
</dbReference>
<dbReference type="Proteomes" id="UP000324800">
    <property type="component" value="Unassembled WGS sequence"/>
</dbReference>
<proteinExistence type="inferred from homology"/>
<dbReference type="SUPFAM" id="SSF51735">
    <property type="entry name" value="NAD(P)-binding Rossmann-fold domains"/>
    <property type="match status" value="1"/>
</dbReference>
<protein>
    <submittedName>
        <fullName evidence="3">Uncharacterized protein</fullName>
    </submittedName>
</protein>
<comment type="similarity">
    <text evidence="1">Belongs to the short-chain dehydrogenases/reductases (SDR) family.</text>
</comment>
<dbReference type="EMBL" id="SNRW01000376">
    <property type="protein sequence ID" value="KAA6401527.1"/>
    <property type="molecule type" value="Genomic_DNA"/>
</dbReference>
<name>A0A5J4X2G4_9EUKA</name>
<reference evidence="3 4" key="1">
    <citation type="submission" date="2019-03" db="EMBL/GenBank/DDBJ databases">
        <title>Single cell metagenomics reveals metabolic interactions within the superorganism composed of flagellate Streblomastix strix and complex community of Bacteroidetes bacteria on its surface.</title>
        <authorList>
            <person name="Treitli S.C."/>
            <person name="Kolisko M."/>
            <person name="Husnik F."/>
            <person name="Keeling P."/>
            <person name="Hampl V."/>
        </authorList>
    </citation>
    <scope>NUCLEOTIDE SEQUENCE [LARGE SCALE GENOMIC DNA]</scope>
    <source>
        <strain evidence="3">ST1C</strain>
    </source>
</reference>
<sequence length="283" mass="31319">MVAAGLSSRGAAQELANNLQKKIAAMRFNIAILGQNEERLNKIEQEIKDLNPEIKTLTIKADLSGDPVELTNYIVKQLEGKDISILFFNAGINVFEYASEPSEDSMLQFRINTVSHQYLFQTLYPKLASRKIDINNGSKKGAILFTSSVASFIKPPGLAVYAATKSYFSELAGSLATEADVFGVDVVSIYPAGVNTRIDERLPTSKHPYVANKWINQNPDKVADLAISAVGKFTCVDSGILSIIYRLTSKFIDSNIFIPILRIFRSMFVRNIGKKTNENVKDQ</sequence>
<dbReference type="InterPro" id="IPR002347">
    <property type="entry name" value="SDR_fam"/>
</dbReference>
<evidence type="ECO:0000313" key="4">
    <source>
        <dbReference type="Proteomes" id="UP000324800"/>
    </source>
</evidence>
<comment type="caution">
    <text evidence="3">The sequence shown here is derived from an EMBL/GenBank/DDBJ whole genome shotgun (WGS) entry which is preliminary data.</text>
</comment>
<dbReference type="PANTHER" id="PTHR42901:SF1">
    <property type="entry name" value="ALCOHOL DEHYDROGENASE"/>
    <property type="match status" value="1"/>
</dbReference>
<dbReference type="PRINTS" id="PR00081">
    <property type="entry name" value="GDHRDH"/>
</dbReference>